<dbReference type="SUPFAM" id="SSF52540">
    <property type="entry name" value="P-loop containing nucleoside triphosphate hydrolases"/>
    <property type="match status" value="1"/>
</dbReference>
<reference evidence="12" key="8">
    <citation type="submission" date="2023-10" db="EMBL/GenBank/DDBJ databases">
        <title>Pathogen: clinical or host-associated sample.</title>
        <authorList>
            <person name="Hergert J."/>
            <person name="Casey R."/>
            <person name="Wagner J."/>
            <person name="Young E.L."/>
            <person name="Oakeson K.F."/>
        </authorList>
    </citation>
    <scope>NUCLEOTIDE SEQUENCE</scope>
    <source>
        <strain evidence="12">2021CK-01020</strain>
    </source>
</reference>
<comment type="similarity">
    <text evidence="1">Belongs to the ABC transporter superfamily.</text>
</comment>
<keyword evidence="5" id="KW-1278">Translocase</keyword>
<dbReference type="GO" id="GO:0016887">
    <property type="term" value="F:ATP hydrolysis activity"/>
    <property type="evidence" value="ECO:0007669"/>
    <property type="project" value="InterPro"/>
</dbReference>
<dbReference type="EMBL" id="NFFZ01000010">
    <property type="protein sequence ID" value="OTI59837.1"/>
    <property type="molecule type" value="Genomic_DNA"/>
</dbReference>
<reference evidence="11 15" key="2">
    <citation type="submission" date="2017-08" db="EMBL/GenBank/DDBJ databases">
        <authorList>
            <person name="Feschi L."/>
            <person name="Jeukens J."/>
            <person name="Emond-Rheault J.-G."/>
            <person name="Kukavica-Ibrulj I."/>
            <person name="Boyle B."/>
            <person name="Levesque R.C."/>
        </authorList>
    </citation>
    <scope>NUCLEOTIDE SEQUENCE [LARGE SCALE GENOMIC DNA]</scope>
    <source>
        <strain evidence="11 15">PA-W36</strain>
    </source>
</reference>
<dbReference type="AlphaFoldDB" id="A0A073A3A5"/>
<evidence type="ECO:0000313" key="15">
    <source>
        <dbReference type="Proteomes" id="UP000284767"/>
    </source>
</evidence>
<evidence type="ECO:0000313" key="14">
    <source>
        <dbReference type="Proteomes" id="UP000253594"/>
    </source>
</evidence>
<proteinExistence type="inferred from homology"/>
<dbReference type="InterPro" id="IPR027417">
    <property type="entry name" value="P-loop_NTPase"/>
</dbReference>
<evidence type="ECO:0000256" key="1">
    <source>
        <dbReference type="ARBA" id="ARBA00005417"/>
    </source>
</evidence>
<dbReference type="Proteomes" id="UP001297540">
    <property type="component" value="Chromosome"/>
</dbReference>
<dbReference type="Proteomes" id="UP000194857">
    <property type="component" value="Unassembled WGS sequence"/>
</dbReference>
<dbReference type="Pfam" id="PF00005">
    <property type="entry name" value="ABC_tran"/>
    <property type="match status" value="1"/>
</dbReference>
<dbReference type="KEGG" id="paeb:NCGM1900_2823"/>
<dbReference type="InterPro" id="IPR017871">
    <property type="entry name" value="ABC_transporter-like_CS"/>
</dbReference>
<dbReference type="SMR" id="A0A073A3A5"/>
<sequence>MSGLLDLLEIRKAYGDTRVLEGVALSLAPGEVVSLLGPSGCGKSTLLRIAAGLDDDFQGTVERNPILGFGPDGENGRSGGIGVVFQEPRLLPWLTVAQNVGFADGWLEDEHWVERLLADVGLAGCGGLLPKQLSGGMAQRAAIARGLYGRPQVLLLDEPFSAVDAFTRMRLQDLLQDVVQNYEISVLLVTHDLDEAFYLADRVLLMGGRPGHIRREFHVPLARPRDRRAVELAYLRGEALTEMQRAHVL</sequence>
<reference evidence="12" key="7">
    <citation type="submission" date="2023-06" db="EMBL/GenBank/DDBJ databases">
        <authorList>
            <consortium name="Clinical and Environmental Microbiology Branch: Whole genome sequencing antimicrobial resistance pathogens in the healthcare setting"/>
        </authorList>
    </citation>
    <scope>NUCLEOTIDE SEQUENCE</scope>
    <source>
        <strain evidence="12">2021CK-01020</strain>
    </source>
</reference>
<dbReference type="InterPro" id="IPR003439">
    <property type="entry name" value="ABC_transporter-like_ATP-bd"/>
</dbReference>
<accession>A0A073A3A5</accession>
<evidence type="ECO:0000256" key="5">
    <source>
        <dbReference type="ARBA" id="ARBA00022967"/>
    </source>
</evidence>
<evidence type="ECO:0000313" key="9">
    <source>
        <dbReference type="EMBL" id="OTI59837.1"/>
    </source>
</evidence>
<keyword evidence="4 7" id="KW-0067">ATP-binding</keyword>
<keyword evidence="3" id="KW-0547">Nucleotide-binding</keyword>
<dbReference type="EMBL" id="NSNE01000014">
    <property type="protein sequence ID" value="RPM11013.1"/>
    <property type="molecule type" value="Genomic_DNA"/>
</dbReference>
<dbReference type="PANTHER" id="PTHR42788:SF19">
    <property type="entry name" value="ALIPHATIC SULFONATES IMPORT ATP-BINDING PROTEIN SSUB 2"/>
    <property type="match status" value="1"/>
</dbReference>
<evidence type="ECO:0000313" key="13">
    <source>
        <dbReference type="Proteomes" id="UP000194857"/>
    </source>
</evidence>
<evidence type="ECO:0000313" key="16">
    <source>
        <dbReference type="Proteomes" id="UP000433532"/>
    </source>
</evidence>
<evidence type="ECO:0000256" key="3">
    <source>
        <dbReference type="ARBA" id="ARBA00022741"/>
    </source>
</evidence>
<dbReference type="InterPro" id="IPR050166">
    <property type="entry name" value="ABC_transporter_ATP-bind"/>
</dbReference>
<reference evidence="11 15" key="4">
    <citation type="submission" date="2019-01" db="EMBL/GenBank/DDBJ databases">
        <title>The Pseudomonas aeruginosa pan-genome provides new insights on its population structure, horizontal gene transfer and pathogenicity.</title>
        <authorList>
            <person name="Freschi L."/>
            <person name="Vincent A.T."/>
            <person name="Jeukens J."/>
            <person name="Emond-Rheault J.-G."/>
            <person name="Kukavica-Ibrulj I."/>
            <person name="Dupont M.-J."/>
            <person name="Charette S.J."/>
            <person name="Boyle B."/>
            <person name="Levesque R.C."/>
        </authorList>
    </citation>
    <scope>NUCLEOTIDE SEQUENCE [LARGE SCALE GENOMIC DNA]</scope>
    <source>
        <strain evidence="11 15">PA-W36</strain>
    </source>
</reference>
<organism evidence="7 16">
    <name type="scientific">Pseudomonas aeruginosa</name>
    <dbReference type="NCBI Taxonomy" id="287"/>
    <lineage>
        <taxon>Bacteria</taxon>
        <taxon>Pseudomonadati</taxon>
        <taxon>Pseudomonadota</taxon>
        <taxon>Gammaproteobacteria</taxon>
        <taxon>Pseudomonadales</taxon>
        <taxon>Pseudomonadaceae</taxon>
        <taxon>Pseudomonas</taxon>
    </lineage>
</organism>
<evidence type="ECO:0000313" key="10">
    <source>
        <dbReference type="EMBL" id="RCI75469.1"/>
    </source>
</evidence>
<dbReference type="GO" id="GO:0005524">
    <property type="term" value="F:ATP binding"/>
    <property type="evidence" value="ECO:0007669"/>
    <property type="project" value="UniProtKB-KW"/>
</dbReference>
<evidence type="ECO:0000256" key="4">
    <source>
        <dbReference type="ARBA" id="ARBA00022840"/>
    </source>
</evidence>
<dbReference type="PROSITE" id="PS50893">
    <property type="entry name" value="ABC_TRANSPORTER_2"/>
    <property type="match status" value="1"/>
</dbReference>
<keyword evidence="2" id="KW-0813">Transport</keyword>
<dbReference type="Proteomes" id="UP000433532">
    <property type="component" value="Unassembled WGS sequence"/>
</dbReference>
<dbReference type="InterPro" id="IPR003593">
    <property type="entry name" value="AAA+_ATPase"/>
</dbReference>
<dbReference type="Gene3D" id="3.40.50.300">
    <property type="entry name" value="P-loop containing nucleotide triphosphate hydrolases"/>
    <property type="match status" value="1"/>
</dbReference>
<gene>
    <name evidence="9" type="ORF">CAZ10_20245</name>
    <name evidence="10" type="ORF">DT376_07470</name>
    <name evidence="7" type="ORF">GNQ48_13600</name>
    <name evidence="8" type="ORF">GUL26_02845</name>
    <name evidence="11" type="ORF">IPC1295_22155</name>
    <name evidence="12" type="ORF">L4V69_11090</name>
</gene>
<dbReference type="PROSITE" id="PS00211">
    <property type="entry name" value="ABC_TRANSPORTER_1"/>
    <property type="match status" value="1"/>
</dbReference>
<dbReference type="SMART" id="SM00382">
    <property type="entry name" value="AAA"/>
    <property type="match status" value="1"/>
</dbReference>
<dbReference type="EMBL" id="WXZT01000001">
    <property type="protein sequence ID" value="MZZ11179.1"/>
    <property type="molecule type" value="Genomic_DNA"/>
</dbReference>
<reference evidence="9 13" key="1">
    <citation type="submission" date="2017-05" db="EMBL/GenBank/DDBJ databases">
        <authorList>
            <person name="Song R."/>
            <person name="Chenine A.L."/>
            <person name="Ruprecht R.M."/>
        </authorList>
    </citation>
    <scope>NUCLEOTIDE SEQUENCE [LARGE SCALE GENOMIC DNA]</scope>
    <source>
        <strain evidence="9 13">S567_C10_BS</strain>
    </source>
</reference>
<reference evidence="8" key="6">
    <citation type="submission" date="2020-01" db="EMBL/GenBank/DDBJ databases">
        <title>Bacteria Cultured from War Wounds Associated with the Conflict in Eastern Ukraine.</title>
        <authorList>
            <person name="Snesrud E."/>
            <person name="Galac M.R."/>
            <person name="Mc Gann P."/>
            <person name="Valentine K."/>
            <person name="Viacheslav K."/>
        </authorList>
    </citation>
    <scope>NUCLEOTIDE SEQUENCE</scope>
    <source>
        <strain evidence="8">VNMU148</strain>
    </source>
</reference>
<dbReference type="RefSeq" id="WP_003091922.1">
    <property type="nucleotide sequence ID" value="NZ_AP014622.1"/>
</dbReference>
<feature type="domain" description="ABC transporter" evidence="6">
    <location>
        <begin position="5"/>
        <end position="233"/>
    </location>
</feature>
<evidence type="ECO:0000256" key="2">
    <source>
        <dbReference type="ARBA" id="ARBA00022448"/>
    </source>
</evidence>
<accession>A0A1S1C7H3</accession>
<dbReference type="EMBL" id="QORE01000167">
    <property type="protein sequence ID" value="RCI75469.1"/>
    <property type="molecule type" value="Genomic_DNA"/>
</dbReference>
<dbReference type="PANTHER" id="PTHR42788">
    <property type="entry name" value="TAURINE IMPORT ATP-BINDING PROTEIN-RELATED"/>
    <property type="match status" value="1"/>
</dbReference>
<evidence type="ECO:0000259" key="6">
    <source>
        <dbReference type="PROSITE" id="PS50893"/>
    </source>
</evidence>
<evidence type="ECO:0000313" key="11">
    <source>
        <dbReference type="EMBL" id="RPM11013.1"/>
    </source>
</evidence>
<reference evidence="7 16" key="5">
    <citation type="submission" date="2019-11" db="EMBL/GenBank/DDBJ databases">
        <title>Genomes of ocular Pseudomonas aeruginosa isolates.</title>
        <authorList>
            <person name="Khan M."/>
            <person name="Rice S.A."/>
            <person name="Willcox M.D.P."/>
            <person name="Stapleton F."/>
        </authorList>
    </citation>
    <scope>NUCLEOTIDE SEQUENCE [LARGE SCALE GENOMIC DNA]</scope>
    <source>
        <strain evidence="7 16">PA221</strain>
    </source>
</reference>
<dbReference type="eggNOG" id="COG1116">
    <property type="taxonomic scope" value="Bacteria"/>
</dbReference>
<evidence type="ECO:0000313" key="8">
    <source>
        <dbReference type="EMBL" id="MZZ11179.1"/>
    </source>
</evidence>
<dbReference type="OMA" id="PTLMPWK"/>
<evidence type="ECO:0000313" key="7">
    <source>
        <dbReference type="EMBL" id="MUI36048.1"/>
    </source>
</evidence>
<name>A0A073A3A5_PSEAI</name>
<evidence type="ECO:0000313" key="12">
    <source>
        <dbReference type="EMBL" id="WOS79671.1"/>
    </source>
</evidence>
<dbReference type="Proteomes" id="UP000644192">
    <property type="component" value="Unassembled WGS sequence"/>
</dbReference>
<dbReference type="EMBL" id="WOAD01000009">
    <property type="protein sequence ID" value="MUI36048.1"/>
    <property type="molecule type" value="Genomic_DNA"/>
</dbReference>
<dbReference type="Proteomes" id="UP000253594">
    <property type="component" value="Unassembled WGS sequence"/>
</dbReference>
<protein>
    <submittedName>
        <fullName evidence="9">ABC transporter ATP-binding protein</fullName>
    </submittedName>
    <submittedName>
        <fullName evidence="7">ATP-binding cassette domain-containing protein</fullName>
    </submittedName>
</protein>
<reference evidence="10 14" key="3">
    <citation type="submission" date="2018-07" db="EMBL/GenBank/DDBJ databases">
        <title>Mechanisms of high-level aminoglycoside resistance among Gram-negative pathogens in Brazil.</title>
        <authorList>
            <person name="Ballaben A.S."/>
            <person name="Darini A.L.C."/>
            <person name="Doi Y."/>
        </authorList>
    </citation>
    <scope>NUCLEOTIDE SEQUENCE [LARGE SCALE GENOMIC DNA]</scope>
    <source>
        <strain evidence="10 14">B2-305</strain>
    </source>
</reference>
<dbReference type="EMBL" id="CP136986">
    <property type="protein sequence ID" value="WOS79671.1"/>
    <property type="molecule type" value="Genomic_DNA"/>
</dbReference>
<dbReference type="Proteomes" id="UP000284767">
    <property type="component" value="Unassembled WGS sequence"/>
</dbReference>